<dbReference type="SMART" id="SM00644">
    <property type="entry name" value="Ami_2"/>
    <property type="match status" value="1"/>
</dbReference>
<dbReference type="SUPFAM" id="SSF55846">
    <property type="entry name" value="N-acetylmuramoyl-L-alanine amidase-like"/>
    <property type="match status" value="1"/>
</dbReference>
<evidence type="ECO:0000313" key="4">
    <source>
        <dbReference type="Proteomes" id="UP001156389"/>
    </source>
</evidence>
<protein>
    <submittedName>
        <fullName evidence="3">N-acetylmuramoyl-L-alanine amidase</fullName>
    </submittedName>
</protein>
<dbReference type="RefSeq" id="WP_260218484.1">
    <property type="nucleotide sequence ID" value="NZ_JAJAGO010000006.1"/>
</dbReference>
<gene>
    <name evidence="3" type="ORF">LHJ74_14780</name>
</gene>
<feature type="region of interest" description="Disordered" evidence="1">
    <location>
        <begin position="100"/>
        <end position="122"/>
    </location>
</feature>
<comment type="caution">
    <text evidence="3">The sequence shown here is derived from an EMBL/GenBank/DDBJ whole genome shotgun (WGS) entry which is preliminary data.</text>
</comment>
<dbReference type="InterPro" id="IPR036505">
    <property type="entry name" value="Amidase/PGRP_sf"/>
</dbReference>
<reference evidence="3 4" key="1">
    <citation type="submission" date="2021-10" db="EMBL/GenBank/DDBJ databases">
        <title>Streptomyces gossypii sp. nov., isolated from soil collected from cotton field.</title>
        <authorList>
            <person name="Ge X."/>
            <person name="Chen X."/>
            <person name="Liu W."/>
        </authorList>
    </citation>
    <scope>NUCLEOTIDE SEQUENCE [LARGE SCALE GENOMIC DNA]</scope>
    <source>
        <strain evidence="3 4">N2-109</strain>
    </source>
</reference>
<dbReference type="Gene3D" id="3.40.80.10">
    <property type="entry name" value="Peptidoglycan recognition protein-like"/>
    <property type="match status" value="1"/>
</dbReference>
<dbReference type="Pfam" id="PF01510">
    <property type="entry name" value="Amidase_2"/>
    <property type="match status" value="1"/>
</dbReference>
<sequence>MATPLSADRLLAALRAEGVKVREHPGWRSHDRNHKGAWGGVNGLVIHHTAGVDSLGLCWGGTAALPGPLCHTHLSKAGTATMLSAGRANHAGSFARNAHDAVVRESSKHPRPDSSEPIDGNRHYYGIEIENRGDGEDPYPKGQYEQAVRWAAAICRAHGWTADSVIGHKEGTRRKIDPSFSMTEFRSDVNERLQHSPSWGGDDEDQEDEDMAITDADVKRIARASADMTWNWDGVEPLHPTKANPTRQPENVLTSIWKQIDRTEKKVTAGNAAVAELAKALGARDELVDVDALVARIEAAIERVTVELNVPEGA</sequence>
<dbReference type="InterPro" id="IPR002502">
    <property type="entry name" value="Amidase_domain"/>
</dbReference>
<evidence type="ECO:0000259" key="2">
    <source>
        <dbReference type="SMART" id="SM00644"/>
    </source>
</evidence>
<organism evidence="3 4">
    <name type="scientific">Streptomyces gossypii</name>
    <dbReference type="NCBI Taxonomy" id="2883101"/>
    <lineage>
        <taxon>Bacteria</taxon>
        <taxon>Bacillati</taxon>
        <taxon>Actinomycetota</taxon>
        <taxon>Actinomycetes</taxon>
        <taxon>Kitasatosporales</taxon>
        <taxon>Streptomycetaceae</taxon>
        <taxon>Streptomyces</taxon>
    </lineage>
</organism>
<dbReference type="CDD" id="cd06583">
    <property type="entry name" value="PGRP"/>
    <property type="match status" value="1"/>
</dbReference>
<feature type="domain" description="N-acetylmuramoyl-L-alanine amidase" evidence="2">
    <location>
        <begin position="27"/>
        <end position="179"/>
    </location>
</feature>
<evidence type="ECO:0000313" key="3">
    <source>
        <dbReference type="EMBL" id="MCT2591157.1"/>
    </source>
</evidence>
<proteinExistence type="predicted"/>
<evidence type="ECO:0000256" key="1">
    <source>
        <dbReference type="SAM" id="MobiDB-lite"/>
    </source>
</evidence>
<keyword evidence="4" id="KW-1185">Reference proteome</keyword>
<dbReference type="Proteomes" id="UP001156389">
    <property type="component" value="Unassembled WGS sequence"/>
</dbReference>
<dbReference type="EMBL" id="JAJAGO010000006">
    <property type="protein sequence ID" value="MCT2591157.1"/>
    <property type="molecule type" value="Genomic_DNA"/>
</dbReference>
<name>A0ABT2JTG0_9ACTN</name>
<accession>A0ABT2JTG0</accession>